<keyword evidence="3" id="KW-1185">Reference proteome</keyword>
<sequence>MALRPSDLHAIPVFEKITEAHLETLMAAFERRTLAADEVLFEAGTAPEHLHLLVSGEVALKEGATTRFLLNPIAPIGELGAVTGFRRATTAVTSKPSEVWSIGIGALRQFFEQYGDVAFPFYHNLLNIVADKLRRDQNRLEEVRTNLIRTQKGMKTLLDFVLENEETALSRQICATLEDLIEKNRRWHYLVEPSRTLKSSVRLDSGQLVPVQELSDGWLRLGPLPENASVPHEDWSGVLVLPSGEIPVSGRVEARDDGFILIRLDLLIDEYRKTLQDYLTRLELLDFVV</sequence>
<dbReference type="InterPro" id="IPR014710">
    <property type="entry name" value="RmlC-like_jellyroll"/>
</dbReference>
<evidence type="ECO:0000313" key="2">
    <source>
        <dbReference type="EMBL" id="AKT44069.1"/>
    </source>
</evidence>
<dbReference type="SMART" id="SM00100">
    <property type="entry name" value="cNMP"/>
    <property type="match status" value="1"/>
</dbReference>
<dbReference type="AlphaFoldDB" id="A0A0K1ETG5"/>
<feature type="domain" description="Cyclic nucleotide-binding" evidence="1">
    <location>
        <begin position="13"/>
        <end position="128"/>
    </location>
</feature>
<dbReference type="Pfam" id="PF00027">
    <property type="entry name" value="cNMP_binding"/>
    <property type="match status" value="1"/>
</dbReference>
<name>A0A0K1ETG5_CHOCO</name>
<dbReference type="InterPro" id="IPR000595">
    <property type="entry name" value="cNMP-bd_dom"/>
</dbReference>
<evidence type="ECO:0000313" key="3">
    <source>
        <dbReference type="Proteomes" id="UP000067626"/>
    </source>
</evidence>
<reference evidence="2 3" key="1">
    <citation type="submission" date="2015-07" db="EMBL/GenBank/DDBJ databases">
        <title>Genome analysis of myxobacterium Chondromyces crocatus Cm c5 reveals a high potential for natural compound synthesis and the genetic basis for the loss of fruiting body formation.</title>
        <authorList>
            <person name="Zaburannyi N."/>
            <person name="Bunk B."/>
            <person name="Maier J."/>
            <person name="Overmann J."/>
            <person name="Mueller R."/>
        </authorList>
    </citation>
    <scope>NUCLEOTIDE SEQUENCE [LARGE SCALE GENOMIC DNA]</scope>
    <source>
        <strain evidence="2 3">Cm c5</strain>
    </source>
</reference>
<proteinExistence type="predicted"/>
<dbReference type="EMBL" id="CP012159">
    <property type="protein sequence ID" value="AKT44069.1"/>
    <property type="molecule type" value="Genomic_DNA"/>
</dbReference>
<dbReference type="Proteomes" id="UP000067626">
    <property type="component" value="Chromosome"/>
</dbReference>
<dbReference type="OrthoDB" id="5493520at2"/>
<dbReference type="InterPro" id="IPR018490">
    <property type="entry name" value="cNMP-bd_dom_sf"/>
</dbReference>
<organism evidence="2 3">
    <name type="scientific">Chondromyces crocatus</name>
    <dbReference type="NCBI Taxonomy" id="52"/>
    <lineage>
        <taxon>Bacteria</taxon>
        <taxon>Pseudomonadati</taxon>
        <taxon>Myxococcota</taxon>
        <taxon>Polyangia</taxon>
        <taxon>Polyangiales</taxon>
        <taxon>Polyangiaceae</taxon>
        <taxon>Chondromyces</taxon>
    </lineage>
</organism>
<dbReference type="PROSITE" id="PS50042">
    <property type="entry name" value="CNMP_BINDING_3"/>
    <property type="match status" value="1"/>
</dbReference>
<dbReference type="STRING" id="52.CMC5_083070"/>
<dbReference type="SUPFAM" id="SSF51206">
    <property type="entry name" value="cAMP-binding domain-like"/>
    <property type="match status" value="1"/>
</dbReference>
<accession>A0A0K1ETG5</accession>
<dbReference type="CDD" id="cd00038">
    <property type="entry name" value="CAP_ED"/>
    <property type="match status" value="1"/>
</dbReference>
<dbReference type="RefSeq" id="WP_050435463.1">
    <property type="nucleotide sequence ID" value="NZ_CP012159.1"/>
</dbReference>
<dbReference type="KEGG" id="ccro:CMC5_083070"/>
<dbReference type="Gene3D" id="2.60.120.10">
    <property type="entry name" value="Jelly Rolls"/>
    <property type="match status" value="1"/>
</dbReference>
<gene>
    <name evidence="2" type="ORF">CMC5_083070</name>
</gene>
<protein>
    <submittedName>
        <fullName evidence="2">cAMP-binding protein</fullName>
    </submittedName>
</protein>
<evidence type="ECO:0000259" key="1">
    <source>
        <dbReference type="PROSITE" id="PS50042"/>
    </source>
</evidence>